<dbReference type="Pfam" id="PF00583">
    <property type="entry name" value="Acetyltransf_1"/>
    <property type="match status" value="1"/>
</dbReference>
<dbReference type="CDD" id="cd04301">
    <property type="entry name" value="NAT_SF"/>
    <property type="match status" value="1"/>
</dbReference>
<dbReference type="PROSITE" id="PS51186">
    <property type="entry name" value="GNAT"/>
    <property type="match status" value="1"/>
</dbReference>
<keyword evidence="2" id="KW-0012">Acyltransferase</keyword>
<dbReference type="EMBL" id="JAVYII010000003">
    <property type="protein sequence ID" value="MDT9592919.1"/>
    <property type="molecule type" value="Genomic_DNA"/>
</dbReference>
<organism evidence="4 5">
    <name type="scientific">Nocardioides imazamoxiresistens</name>
    <dbReference type="NCBI Taxonomy" id="3231893"/>
    <lineage>
        <taxon>Bacteria</taxon>
        <taxon>Bacillati</taxon>
        <taxon>Actinomycetota</taxon>
        <taxon>Actinomycetes</taxon>
        <taxon>Propionibacteriales</taxon>
        <taxon>Nocardioidaceae</taxon>
        <taxon>Nocardioides</taxon>
    </lineage>
</organism>
<dbReference type="PROSITE" id="PS00430">
    <property type="entry name" value="TONB_DEPENDENT_REC_1"/>
    <property type="match status" value="1"/>
</dbReference>
<keyword evidence="5" id="KW-1185">Reference proteome</keyword>
<name>A0ABU3PUR3_9ACTN</name>
<reference evidence="4 5" key="1">
    <citation type="submission" date="2023-08" db="EMBL/GenBank/DDBJ databases">
        <title>Nocardioides seae sp. nov., a bacterium isolated from a soil.</title>
        <authorList>
            <person name="Wang X."/>
        </authorList>
    </citation>
    <scope>NUCLEOTIDE SEQUENCE [LARGE SCALE GENOMIC DNA]</scope>
    <source>
        <strain evidence="4 5">YZH12</strain>
    </source>
</reference>
<dbReference type="Gene3D" id="3.40.630.30">
    <property type="match status" value="1"/>
</dbReference>
<dbReference type="SUPFAM" id="SSF55729">
    <property type="entry name" value="Acyl-CoA N-acyltransferases (Nat)"/>
    <property type="match status" value="1"/>
</dbReference>
<evidence type="ECO:0000259" key="3">
    <source>
        <dbReference type="PROSITE" id="PS51186"/>
    </source>
</evidence>
<evidence type="ECO:0000313" key="4">
    <source>
        <dbReference type="EMBL" id="MDT9592919.1"/>
    </source>
</evidence>
<dbReference type="InterPro" id="IPR016181">
    <property type="entry name" value="Acyl_CoA_acyltransferase"/>
</dbReference>
<dbReference type="Proteomes" id="UP001268542">
    <property type="component" value="Unassembled WGS sequence"/>
</dbReference>
<keyword evidence="1" id="KW-0808">Transferase</keyword>
<dbReference type="InterPro" id="IPR000182">
    <property type="entry name" value="GNAT_dom"/>
</dbReference>
<dbReference type="PANTHER" id="PTHR43877">
    <property type="entry name" value="AMINOALKYLPHOSPHONATE N-ACETYLTRANSFERASE-RELATED-RELATED"/>
    <property type="match status" value="1"/>
</dbReference>
<comment type="caution">
    <text evidence="4">The sequence shown here is derived from an EMBL/GenBank/DDBJ whole genome shotgun (WGS) entry which is preliminary data.</text>
</comment>
<protein>
    <submittedName>
        <fullName evidence="4">GNAT family N-acetyltransferase</fullName>
    </submittedName>
</protein>
<feature type="domain" description="N-acetyltransferase" evidence="3">
    <location>
        <begin position="3"/>
        <end position="165"/>
    </location>
</feature>
<evidence type="ECO:0000313" key="5">
    <source>
        <dbReference type="Proteomes" id="UP001268542"/>
    </source>
</evidence>
<proteinExistence type="predicted"/>
<dbReference type="RefSeq" id="WP_315732351.1">
    <property type="nucleotide sequence ID" value="NZ_JAVYII010000003.1"/>
</dbReference>
<evidence type="ECO:0000256" key="2">
    <source>
        <dbReference type="ARBA" id="ARBA00023315"/>
    </source>
</evidence>
<dbReference type="InterPro" id="IPR050832">
    <property type="entry name" value="Bact_Acetyltransf"/>
</dbReference>
<gene>
    <name evidence="4" type="ORF">RDV89_07555</name>
</gene>
<sequence length="167" mass="17924">MGTTTRLATAADAADVARLLRDFNAEYDDPAPPQEWLAARVGALLADDTVVVLATATDEGGDAGEAGDGPHGLALLRLRPSLWEDALEAYLAELYVVPALRGRGHGRVLLRAAMDAVHARGATYLDLTTTNTDEAAVALYESVGFDRHERRGPDVESYYFEIDLPAD</sequence>
<accession>A0ABU3PUR3</accession>
<evidence type="ECO:0000256" key="1">
    <source>
        <dbReference type="ARBA" id="ARBA00022679"/>
    </source>
</evidence>
<dbReference type="InterPro" id="IPR010916">
    <property type="entry name" value="TonB_box_CS"/>
</dbReference>